<evidence type="ECO:0000256" key="1">
    <source>
        <dbReference type="PROSITE-ProRule" id="PRU00325"/>
    </source>
</evidence>
<evidence type="ECO:0000313" key="4">
    <source>
        <dbReference type="Proteomes" id="UP000799537"/>
    </source>
</evidence>
<dbReference type="AlphaFoldDB" id="A0A6A6CQI4"/>
<sequence>METQSGLNGPNAASDYNTRQAVSALVSAIAAAPIGSQSANPLRDASPEVRNLFLTLYALYEKELLPALDLLDRGLVTRLKVSNANLRLLLVRSAQQHNTRNSAYEHVNYYGVRLDAWSCSCPAFTFSAFPAARQHSDEPSAKSDSAANGKDCLFGGLSRGTDLPICKHLLACALVEHGQMFAHLVDERDVSAEEIAGWAAGWGD</sequence>
<proteinExistence type="predicted"/>
<dbReference type="GeneID" id="54559172"/>
<dbReference type="RefSeq" id="XP_033668971.1">
    <property type="nucleotide sequence ID" value="XM_033805900.1"/>
</dbReference>
<reference evidence="3" key="1">
    <citation type="journal article" date="2020" name="Stud. Mycol.">
        <title>101 Dothideomycetes genomes: a test case for predicting lifestyles and emergence of pathogens.</title>
        <authorList>
            <person name="Haridas S."/>
            <person name="Albert R."/>
            <person name="Binder M."/>
            <person name="Bloem J."/>
            <person name="Labutti K."/>
            <person name="Salamov A."/>
            <person name="Andreopoulos B."/>
            <person name="Baker S."/>
            <person name="Barry K."/>
            <person name="Bills G."/>
            <person name="Bluhm B."/>
            <person name="Cannon C."/>
            <person name="Castanera R."/>
            <person name="Culley D."/>
            <person name="Daum C."/>
            <person name="Ezra D."/>
            <person name="Gonzalez J."/>
            <person name="Henrissat B."/>
            <person name="Kuo A."/>
            <person name="Liang C."/>
            <person name="Lipzen A."/>
            <person name="Lutzoni F."/>
            <person name="Magnuson J."/>
            <person name="Mondo S."/>
            <person name="Nolan M."/>
            <person name="Ohm R."/>
            <person name="Pangilinan J."/>
            <person name="Park H.-J."/>
            <person name="Ramirez L."/>
            <person name="Alfaro M."/>
            <person name="Sun H."/>
            <person name="Tritt A."/>
            <person name="Yoshinaga Y."/>
            <person name="Zwiers L.-H."/>
            <person name="Turgeon B."/>
            <person name="Goodwin S."/>
            <person name="Spatafora J."/>
            <person name="Crous P."/>
            <person name="Grigoriev I."/>
        </authorList>
    </citation>
    <scope>NUCLEOTIDE SEQUENCE</scope>
    <source>
        <strain evidence="3">ATCC 36951</strain>
    </source>
</reference>
<gene>
    <name evidence="3" type="ORF">M409DRAFT_21528</name>
</gene>
<protein>
    <recommendedName>
        <fullName evidence="2">SWIM-type domain-containing protein</fullName>
    </recommendedName>
</protein>
<feature type="domain" description="SWIM-type" evidence="2">
    <location>
        <begin position="110"/>
        <end position="177"/>
    </location>
</feature>
<keyword evidence="1" id="KW-0863">Zinc-finger</keyword>
<dbReference type="GO" id="GO:0008270">
    <property type="term" value="F:zinc ion binding"/>
    <property type="evidence" value="ECO:0007669"/>
    <property type="project" value="UniProtKB-KW"/>
</dbReference>
<evidence type="ECO:0000313" key="3">
    <source>
        <dbReference type="EMBL" id="KAF2168082.1"/>
    </source>
</evidence>
<dbReference type="InterPro" id="IPR007527">
    <property type="entry name" value="Znf_SWIM"/>
</dbReference>
<dbReference type="OrthoDB" id="5413281at2759"/>
<accession>A0A6A6CQI4</accession>
<keyword evidence="4" id="KW-1185">Reference proteome</keyword>
<organism evidence="3 4">
    <name type="scientific">Zasmidium cellare ATCC 36951</name>
    <dbReference type="NCBI Taxonomy" id="1080233"/>
    <lineage>
        <taxon>Eukaryota</taxon>
        <taxon>Fungi</taxon>
        <taxon>Dikarya</taxon>
        <taxon>Ascomycota</taxon>
        <taxon>Pezizomycotina</taxon>
        <taxon>Dothideomycetes</taxon>
        <taxon>Dothideomycetidae</taxon>
        <taxon>Mycosphaerellales</taxon>
        <taxon>Mycosphaerellaceae</taxon>
        <taxon>Zasmidium</taxon>
    </lineage>
</organism>
<name>A0A6A6CQI4_ZASCE</name>
<keyword evidence="1" id="KW-0862">Zinc</keyword>
<dbReference type="EMBL" id="ML993591">
    <property type="protein sequence ID" value="KAF2168082.1"/>
    <property type="molecule type" value="Genomic_DNA"/>
</dbReference>
<dbReference type="PROSITE" id="PS50966">
    <property type="entry name" value="ZF_SWIM"/>
    <property type="match status" value="1"/>
</dbReference>
<evidence type="ECO:0000259" key="2">
    <source>
        <dbReference type="PROSITE" id="PS50966"/>
    </source>
</evidence>
<keyword evidence="1" id="KW-0479">Metal-binding</keyword>
<dbReference type="Proteomes" id="UP000799537">
    <property type="component" value="Unassembled WGS sequence"/>
</dbReference>